<dbReference type="EnsemblPlants" id="AUR62025498-RA">
    <property type="protein sequence ID" value="AUR62025498-RA:cds"/>
    <property type="gene ID" value="AUR62025498"/>
</dbReference>
<dbReference type="AlphaFoldDB" id="A0A803M9C2"/>
<evidence type="ECO:0000313" key="2">
    <source>
        <dbReference type="EnsemblPlants" id="AUR62025498-RA:cds"/>
    </source>
</evidence>
<protein>
    <submittedName>
        <fullName evidence="2">Uncharacterized protein</fullName>
    </submittedName>
</protein>
<dbReference type="OMA" id="MMGFANS"/>
<gene>
    <name evidence="2" type="primary">LOC110689765</name>
</gene>
<dbReference type="PANTHER" id="PTHR33702:SF5">
    <property type="entry name" value="OS01G0308600 PROTEIN"/>
    <property type="match status" value="1"/>
</dbReference>
<proteinExistence type="predicted"/>
<evidence type="ECO:0000313" key="3">
    <source>
        <dbReference type="Proteomes" id="UP000596660"/>
    </source>
</evidence>
<dbReference type="OrthoDB" id="1898021at2759"/>
<dbReference type="PROSITE" id="PS50096">
    <property type="entry name" value="IQ"/>
    <property type="match status" value="1"/>
</dbReference>
<dbReference type="GeneID" id="110689765"/>
<name>A0A803M9C2_CHEQI</name>
<accession>A0A803M9C2</accession>
<dbReference type="Gramene" id="AUR62025498-RA">
    <property type="protein sequence ID" value="AUR62025498-RA:cds"/>
    <property type="gene ID" value="AUR62025498"/>
</dbReference>
<organism evidence="2 3">
    <name type="scientific">Chenopodium quinoa</name>
    <name type="common">Quinoa</name>
    <dbReference type="NCBI Taxonomy" id="63459"/>
    <lineage>
        <taxon>Eukaryota</taxon>
        <taxon>Viridiplantae</taxon>
        <taxon>Streptophyta</taxon>
        <taxon>Embryophyta</taxon>
        <taxon>Tracheophyta</taxon>
        <taxon>Spermatophyta</taxon>
        <taxon>Magnoliopsida</taxon>
        <taxon>eudicotyledons</taxon>
        <taxon>Gunneridae</taxon>
        <taxon>Pentapetalae</taxon>
        <taxon>Caryophyllales</taxon>
        <taxon>Chenopodiaceae</taxon>
        <taxon>Chenopodioideae</taxon>
        <taxon>Atripliceae</taxon>
        <taxon>Chenopodium</taxon>
    </lineage>
</organism>
<dbReference type="PANTHER" id="PTHR33702">
    <property type="entry name" value="BNAA09G40010D PROTEIN"/>
    <property type="match status" value="1"/>
</dbReference>
<dbReference type="KEGG" id="cqi:110689765"/>
<feature type="region of interest" description="Disordered" evidence="1">
    <location>
        <begin position="33"/>
        <end position="58"/>
    </location>
</feature>
<keyword evidence="3" id="KW-1185">Reference proteome</keyword>
<dbReference type="RefSeq" id="XP_021722257.1">
    <property type="nucleotide sequence ID" value="XM_021866565.1"/>
</dbReference>
<sequence length="185" mass="20456">MEGISANVYKGIRGYWNRKGYKKLDKKNKNYVQAGDPVVGTGSDLDPNRGQGKGRGRKRRFFRVTTGRRMRIWRKVVGMPKKWLTRLRDAYVNMMLNLANSGLAVGGAAAGFGGSIEYSGFGYGYGNNNGNRGQLKEYDEKMIVEIYKSLIIAQGQLGNGANKVATTNSQQQLLNSPPKITISAR</sequence>
<reference evidence="2" key="1">
    <citation type="journal article" date="2017" name="Nature">
        <title>The genome of Chenopodium quinoa.</title>
        <authorList>
            <person name="Jarvis D.E."/>
            <person name="Ho Y.S."/>
            <person name="Lightfoot D.J."/>
            <person name="Schmoeckel S.M."/>
            <person name="Li B."/>
            <person name="Borm T.J.A."/>
            <person name="Ohyanagi H."/>
            <person name="Mineta K."/>
            <person name="Michell C.T."/>
            <person name="Saber N."/>
            <person name="Kharbatia N.M."/>
            <person name="Rupper R.R."/>
            <person name="Sharp A.R."/>
            <person name="Dally N."/>
            <person name="Boughton B.A."/>
            <person name="Woo Y.H."/>
            <person name="Gao G."/>
            <person name="Schijlen E.G.W.M."/>
            <person name="Guo X."/>
            <person name="Momin A.A."/>
            <person name="Negrao S."/>
            <person name="Al-Babili S."/>
            <person name="Gehring C."/>
            <person name="Roessner U."/>
            <person name="Jung C."/>
            <person name="Murphy K."/>
            <person name="Arold S.T."/>
            <person name="Gojobori T."/>
            <person name="van der Linden C.G."/>
            <person name="van Loo E.N."/>
            <person name="Jellen E.N."/>
            <person name="Maughan P.J."/>
            <person name="Tester M."/>
        </authorList>
    </citation>
    <scope>NUCLEOTIDE SEQUENCE [LARGE SCALE GENOMIC DNA]</scope>
    <source>
        <strain evidence="2">cv. PI 614886</strain>
    </source>
</reference>
<reference evidence="2" key="2">
    <citation type="submission" date="2021-03" db="UniProtKB">
        <authorList>
            <consortium name="EnsemblPlants"/>
        </authorList>
    </citation>
    <scope>IDENTIFICATION</scope>
</reference>
<evidence type="ECO:0000256" key="1">
    <source>
        <dbReference type="SAM" id="MobiDB-lite"/>
    </source>
</evidence>
<dbReference type="Proteomes" id="UP000596660">
    <property type="component" value="Unplaced"/>
</dbReference>